<feature type="domain" description="C2H2-type" evidence="3">
    <location>
        <begin position="541"/>
        <end position="570"/>
    </location>
</feature>
<dbReference type="PROSITE" id="PS00028">
    <property type="entry name" value="ZINC_FINGER_C2H2_1"/>
    <property type="match status" value="10"/>
</dbReference>
<dbReference type="GeneID" id="100366838"/>
<dbReference type="InterPro" id="IPR051061">
    <property type="entry name" value="Zinc_finger_trans_reg"/>
</dbReference>
<gene>
    <name evidence="5" type="primary">LOC100366838</name>
</gene>
<feature type="domain" description="C2H2-type" evidence="3">
    <location>
        <begin position="602"/>
        <end position="631"/>
    </location>
</feature>
<feature type="compositionally biased region" description="Polar residues" evidence="2">
    <location>
        <begin position="7"/>
        <end position="16"/>
    </location>
</feature>
<dbReference type="InterPro" id="IPR036236">
    <property type="entry name" value="Znf_C2H2_sf"/>
</dbReference>
<feature type="compositionally biased region" description="Acidic residues" evidence="2">
    <location>
        <begin position="393"/>
        <end position="413"/>
    </location>
</feature>
<feature type="domain" description="C2H2-type" evidence="3">
    <location>
        <begin position="632"/>
        <end position="661"/>
    </location>
</feature>
<feature type="domain" description="C2H2-type" evidence="3">
    <location>
        <begin position="480"/>
        <end position="509"/>
    </location>
</feature>
<feature type="region of interest" description="Disordered" evidence="2">
    <location>
        <begin position="378"/>
        <end position="415"/>
    </location>
</feature>
<dbReference type="Gene3D" id="3.30.160.60">
    <property type="entry name" value="Classic Zinc Finger"/>
    <property type="match status" value="10"/>
</dbReference>
<dbReference type="PANTHER" id="PTHR46179:SF26">
    <property type="entry name" value="ZINC FINGER PROTEIN 423 HOMOLOG"/>
    <property type="match status" value="1"/>
</dbReference>
<feature type="region of interest" description="Disordered" evidence="2">
    <location>
        <begin position="1008"/>
        <end position="1047"/>
    </location>
</feature>
<feature type="domain" description="C2H2-type" evidence="3">
    <location>
        <begin position="511"/>
        <end position="540"/>
    </location>
</feature>
<proteinExistence type="predicted"/>
<evidence type="ECO:0000313" key="5">
    <source>
        <dbReference type="RefSeq" id="XP_002740518.1"/>
    </source>
</evidence>
<dbReference type="Proteomes" id="UP000694865">
    <property type="component" value="Unplaced"/>
</dbReference>
<reference evidence="5" key="1">
    <citation type="submission" date="2025-08" db="UniProtKB">
        <authorList>
            <consortium name="RefSeq"/>
        </authorList>
    </citation>
    <scope>IDENTIFICATION</scope>
    <source>
        <tissue evidence="5">Testes</tissue>
    </source>
</reference>
<dbReference type="Pfam" id="PF00096">
    <property type="entry name" value="zf-C2H2"/>
    <property type="match status" value="5"/>
</dbReference>
<evidence type="ECO:0000256" key="2">
    <source>
        <dbReference type="SAM" id="MobiDB-lite"/>
    </source>
</evidence>
<dbReference type="SMART" id="SM00355">
    <property type="entry name" value="ZnF_C2H2"/>
    <property type="match status" value="10"/>
</dbReference>
<evidence type="ECO:0000259" key="3">
    <source>
        <dbReference type="PROSITE" id="PS50157"/>
    </source>
</evidence>
<feature type="domain" description="C2H2-type" evidence="3">
    <location>
        <begin position="450"/>
        <end position="479"/>
    </location>
</feature>
<evidence type="ECO:0000256" key="1">
    <source>
        <dbReference type="PROSITE-ProRule" id="PRU00042"/>
    </source>
</evidence>
<feature type="compositionally biased region" description="Basic and acidic residues" evidence="2">
    <location>
        <begin position="18"/>
        <end position="28"/>
    </location>
</feature>
<keyword evidence="1" id="KW-0863">Zinc-finger</keyword>
<feature type="region of interest" description="Disordered" evidence="2">
    <location>
        <begin position="125"/>
        <end position="144"/>
    </location>
</feature>
<dbReference type="InterPro" id="IPR013087">
    <property type="entry name" value="Znf_C2H2_type"/>
</dbReference>
<feature type="region of interest" description="Disordered" evidence="2">
    <location>
        <begin position="1"/>
        <end position="35"/>
    </location>
</feature>
<evidence type="ECO:0000313" key="4">
    <source>
        <dbReference type="Proteomes" id="UP000694865"/>
    </source>
</evidence>
<keyword evidence="1" id="KW-0479">Metal-binding</keyword>
<dbReference type="PANTHER" id="PTHR46179">
    <property type="entry name" value="ZINC FINGER PROTEIN"/>
    <property type="match status" value="1"/>
</dbReference>
<feature type="compositionally biased region" description="Polar residues" evidence="2">
    <location>
        <begin position="1025"/>
        <end position="1047"/>
    </location>
</feature>
<feature type="domain" description="C2H2-type" evidence="3">
    <location>
        <begin position="572"/>
        <end position="601"/>
    </location>
</feature>
<accession>A0ABM0GYZ8</accession>
<feature type="domain" description="C2H2-type" evidence="3">
    <location>
        <begin position="662"/>
        <end position="689"/>
    </location>
</feature>
<keyword evidence="4" id="KW-1185">Reference proteome</keyword>
<sequence length="1047" mass="114918">MDGNPGHNWQGQTQNGGAHEDDLSEAQKPENFQNNVNVVTKEQFEAGQREEDVGRIILVIQDGGTNPVSANWQPTTETNTNENNNRERTVENVVSSNFVEQETHLWPADRERSVSLDKSCDVQDGGVKMGHLSPGSLEPGSKKSSALSLRLQVREDAINILDDLNRDNQTPSQVGGNPKLDKDFDINTCTFIEGNLGKDKSNTLMTPHELESMPEEGMEFEESVGPKHSGISSSLGDSVCTTFADIMNAAGSEHFAEQDLAETLEAVAHQAGDGDLSEASAPTHTGPIYIVTNTSKESGTMQKIVTINSADSRLLGQSGIFTIGGRTLPISTVTTSVVDSQSDGNTSRILSAGNDGLIIVNDAASLTQSTAIISESVKSPAGDPIAHENQVNDNEENELPDTEEMTDDEEDDASPGKVYACPEGGCGKKLASKAKLKLHVSSHTGEARPFKCDYESCEWAFTTSYKLKRHYAKHTGAKPFKCPYAHCGKYYTTVYNLKSHMKIHTRLSSLHSCDVPGCGETFATRRKLETHKRKHFDSKKFLCSHPGCSKAFSTSSALGSHVRSHQREEQIYPCNFEGCDKKFDKPCRLKLHLRSHTGERPYVCPYEGCGWAFVCLQKLTRHQRRHTGEKKYECPEEGCGKSFTRAEHLKGHLITHTGEKPFECAVCQTRFSARSSLYVHMKKHNTSEEEKEKEKVWYNCPIDSCDKVYASKTSLKNHISRLHNTVAFSEENNQFGFIYITPEDLSGATLENLGATETGATVVRISAIEETRNAANFELTPHATETNTEAVYQQDGQFDNSNIEHNSETYLASAEVERQIATASLQSEVMSQHVGNNVVTQFVVNADVDVNNATTEEQAVETTVPSSSPLEYTTRVFQANNSGSARTDFSAIQGILQRPIKRRRMFQNTGDSDLDETVVETDCITTISREIDDPVATATFTTAGVVMTSSAITLRDPATGSHYVQTQLLQDDPPSDHEIAFHPEISLTASTNSDHSSISSELPVSILQETPSNHGDDASEDFLESHSNSGSTVPSFTESTINLQDLE</sequence>
<dbReference type="RefSeq" id="XP_002740518.1">
    <property type="nucleotide sequence ID" value="XM_002740472.2"/>
</dbReference>
<dbReference type="SUPFAM" id="SSF57667">
    <property type="entry name" value="beta-beta-alpha zinc fingers"/>
    <property type="match status" value="4"/>
</dbReference>
<keyword evidence="1" id="KW-0862">Zinc</keyword>
<feature type="domain" description="C2H2-type" evidence="3">
    <location>
        <begin position="698"/>
        <end position="723"/>
    </location>
</feature>
<organism evidence="4 5">
    <name type="scientific">Saccoglossus kowalevskii</name>
    <name type="common">Acorn worm</name>
    <dbReference type="NCBI Taxonomy" id="10224"/>
    <lineage>
        <taxon>Eukaryota</taxon>
        <taxon>Metazoa</taxon>
        <taxon>Hemichordata</taxon>
        <taxon>Enteropneusta</taxon>
        <taxon>Harrimaniidae</taxon>
        <taxon>Saccoglossus</taxon>
    </lineage>
</organism>
<feature type="region of interest" description="Disordered" evidence="2">
    <location>
        <begin position="65"/>
        <end position="84"/>
    </location>
</feature>
<feature type="domain" description="C2H2-type" evidence="3">
    <location>
        <begin position="419"/>
        <end position="448"/>
    </location>
</feature>
<feature type="compositionally biased region" description="Polar residues" evidence="2">
    <location>
        <begin position="65"/>
        <end position="74"/>
    </location>
</feature>
<protein>
    <submittedName>
        <fullName evidence="5">Uncharacterized protein LOC100366838</fullName>
    </submittedName>
</protein>
<name>A0ABM0GYZ8_SACKO</name>
<dbReference type="PROSITE" id="PS50157">
    <property type="entry name" value="ZINC_FINGER_C2H2_2"/>
    <property type="match status" value="10"/>
</dbReference>